<dbReference type="EMBL" id="CANTFM010000319">
    <property type="protein sequence ID" value="CAI5718144.1"/>
    <property type="molecule type" value="Genomic_DNA"/>
</dbReference>
<protein>
    <recommendedName>
        <fullName evidence="1">Protein kinase domain-containing protein</fullName>
    </recommendedName>
</protein>
<feature type="domain" description="Protein kinase" evidence="1">
    <location>
        <begin position="1"/>
        <end position="103"/>
    </location>
</feature>
<dbReference type="AlphaFoldDB" id="A0AAV0TB38"/>
<gene>
    <name evidence="2" type="ORF">PDE001_LOCUS1812</name>
</gene>
<dbReference type="GO" id="GO:0005524">
    <property type="term" value="F:ATP binding"/>
    <property type="evidence" value="ECO:0007669"/>
    <property type="project" value="InterPro"/>
</dbReference>
<name>A0AAV0TB38_9STRA</name>
<dbReference type="GO" id="GO:0004672">
    <property type="term" value="F:protein kinase activity"/>
    <property type="evidence" value="ECO:0007669"/>
    <property type="project" value="InterPro"/>
</dbReference>
<dbReference type="InterPro" id="IPR011009">
    <property type="entry name" value="Kinase-like_dom_sf"/>
</dbReference>
<proteinExistence type="predicted"/>
<reference evidence="2" key="1">
    <citation type="submission" date="2022-12" db="EMBL/GenBank/DDBJ databases">
        <authorList>
            <person name="Webb A."/>
        </authorList>
    </citation>
    <scope>NUCLEOTIDE SEQUENCE</scope>
    <source>
        <strain evidence="2">Pd1</strain>
    </source>
</reference>
<dbReference type="Gene3D" id="1.10.510.10">
    <property type="entry name" value="Transferase(Phosphotransferase) domain 1"/>
    <property type="match status" value="1"/>
</dbReference>
<organism evidence="2 3">
    <name type="scientific">Peronospora destructor</name>
    <dbReference type="NCBI Taxonomy" id="86335"/>
    <lineage>
        <taxon>Eukaryota</taxon>
        <taxon>Sar</taxon>
        <taxon>Stramenopiles</taxon>
        <taxon>Oomycota</taxon>
        <taxon>Peronosporomycetes</taxon>
        <taxon>Peronosporales</taxon>
        <taxon>Peronosporaceae</taxon>
        <taxon>Peronospora</taxon>
    </lineage>
</organism>
<evidence type="ECO:0000313" key="3">
    <source>
        <dbReference type="Proteomes" id="UP001162029"/>
    </source>
</evidence>
<accession>A0AAV0TB38</accession>
<dbReference type="InterPro" id="IPR000719">
    <property type="entry name" value="Prot_kinase_dom"/>
</dbReference>
<evidence type="ECO:0000259" key="1">
    <source>
        <dbReference type="PROSITE" id="PS50011"/>
    </source>
</evidence>
<comment type="caution">
    <text evidence="2">The sequence shown here is derived from an EMBL/GenBank/DDBJ whole genome shotgun (WGS) entry which is preliminary data.</text>
</comment>
<dbReference type="Proteomes" id="UP001162029">
    <property type="component" value="Unassembled WGS sequence"/>
</dbReference>
<dbReference type="PROSITE" id="PS50011">
    <property type="entry name" value="PROTEIN_KINASE_DOM"/>
    <property type="match status" value="1"/>
</dbReference>
<evidence type="ECO:0000313" key="2">
    <source>
        <dbReference type="EMBL" id="CAI5718144.1"/>
    </source>
</evidence>
<sequence>MESEPMPSSLTVLTSPGYRISDDVNAHDNTAFTSLSAANIQLMTVFNVAACGLKVKISDFGISRDLESTLAKATIFTDTLLYMAPERISGGMYSYPSISGLSG</sequence>
<keyword evidence="3" id="KW-1185">Reference proteome</keyword>
<dbReference type="SUPFAM" id="SSF56112">
    <property type="entry name" value="Protein kinase-like (PK-like)"/>
    <property type="match status" value="1"/>
</dbReference>